<proteinExistence type="predicted"/>
<gene>
    <name evidence="2" type="ORF">CFBP5507_06120</name>
</gene>
<feature type="region of interest" description="Disordered" evidence="1">
    <location>
        <begin position="1"/>
        <end position="40"/>
    </location>
</feature>
<feature type="compositionally biased region" description="Basic and acidic residues" evidence="1">
    <location>
        <begin position="9"/>
        <end position="36"/>
    </location>
</feature>
<dbReference type="Pfam" id="PF13384">
    <property type="entry name" value="HTH_23"/>
    <property type="match status" value="1"/>
</dbReference>
<organism evidence="2 3">
    <name type="scientific">Agrobacterium salinitolerans</name>
    <dbReference type="NCBI Taxonomy" id="1183413"/>
    <lineage>
        <taxon>Bacteria</taxon>
        <taxon>Pseudomonadati</taxon>
        <taxon>Pseudomonadota</taxon>
        <taxon>Alphaproteobacteria</taxon>
        <taxon>Hyphomicrobiales</taxon>
        <taxon>Rhizobiaceae</taxon>
        <taxon>Rhizobium/Agrobacterium group</taxon>
        <taxon>Agrobacterium</taxon>
    </lineage>
</organism>
<accession>A0A9X9PAT5</accession>
<name>A0A9X9PAT5_9HYPH</name>
<evidence type="ECO:0000313" key="3">
    <source>
        <dbReference type="Proteomes" id="UP000298735"/>
    </source>
</evidence>
<sequence length="110" mass="12579">MSESDDMGDDPKAQKLARERARDARRYREENPEPKGRNAIKTADPIIRELFLAAYRKGISRAEIARRVDRSETTVSNWKKNVRSLSTFDAVVFAQAVGCEIIVRDKPDEQ</sequence>
<evidence type="ECO:0000256" key="1">
    <source>
        <dbReference type="SAM" id="MobiDB-lite"/>
    </source>
</evidence>
<dbReference type="EMBL" id="CP109968">
    <property type="protein sequence ID" value="UYZ08575.1"/>
    <property type="molecule type" value="Genomic_DNA"/>
</dbReference>
<dbReference type="GO" id="GO:0003677">
    <property type="term" value="F:DNA binding"/>
    <property type="evidence" value="ECO:0007669"/>
    <property type="project" value="InterPro"/>
</dbReference>
<dbReference type="Proteomes" id="UP000298735">
    <property type="component" value="Chromosome Circular"/>
</dbReference>
<dbReference type="CDD" id="cd00093">
    <property type="entry name" value="HTH_XRE"/>
    <property type="match status" value="1"/>
</dbReference>
<dbReference type="RefSeq" id="WP_170985502.1">
    <property type="nucleotide sequence ID" value="NZ_CP109968.1"/>
</dbReference>
<dbReference type="Gene3D" id="1.10.10.60">
    <property type="entry name" value="Homeodomain-like"/>
    <property type="match status" value="1"/>
</dbReference>
<dbReference type="KEGG" id="asal:CFBP5507_06120"/>
<dbReference type="InterPro" id="IPR010982">
    <property type="entry name" value="Lambda_DNA-bd_dom_sf"/>
</dbReference>
<evidence type="ECO:0000313" key="2">
    <source>
        <dbReference type="EMBL" id="UYZ08575.1"/>
    </source>
</evidence>
<dbReference type="SUPFAM" id="SSF47413">
    <property type="entry name" value="lambda repressor-like DNA-binding domains"/>
    <property type="match status" value="1"/>
</dbReference>
<dbReference type="AlphaFoldDB" id="A0A9X9PAT5"/>
<reference evidence="2" key="1">
    <citation type="submission" date="2022-10" db="EMBL/GenBank/DDBJ databases">
        <title>Complete genome sequence of Agrobacterium salinitolerans CFBP5507.</title>
        <authorList>
            <person name="Tchabashvili S."/>
            <person name="Yen H.-C."/>
            <person name="Haryono M."/>
            <person name="Lin Y.-C."/>
            <person name="Lai E.-M."/>
            <person name="Kuo C.-H."/>
        </authorList>
    </citation>
    <scope>NUCLEOTIDE SEQUENCE</scope>
    <source>
        <strain evidence="2">CFBP5507</strain>
    </source>
</reference>
<protein>
    <submittedName>
        <fullName evidence="2">Helix-turn-helix domain-containing protein</fullName>
    </submittedName>
</protein>
<dbReference type="InterPro" id="IPR001387">
    <property type="entry name" value="Cro/C1-type_HTH"/>
</dbReference>